<keyword evidence="2" id="KW-1185">Reference proteome</keyword>
<evidence type="ECO:0000313" key="1">
    <source>
        <dbReference type="EMBL" id="MDT0460260.1"/>
    </source>
</evidence>
<reference evidence="1" key="1">
    <citation type="submission" date="2024-05" db="EMBL/GenBank/DDBJ databases">
        <title>30 novel species of actinomycetes from the DSMZ collection.</title>
        <authorList>
            <person name="Nouioui I."/>
        </authorList>
    </citation>
    <scope>NUCLEOTIDE SEQUENCE</scope>
    <source>
        <strain evidence="1">DSM 41527</strain>
    </source>
</reference>
<dbReference type="Proteomes" id="UP001180551">
    <property type="component" value="Unassembled WGS sequence"/>
</dbReference>
<proteinExistence type="predicted"/>
<dbReference type="RefSeq" id="WP_143052971.1">
    <property type="nucleotide sequence ID" value="NZ_JAVRFE010000060.1"/>
</dbReference>
<protein>
    <submittedName>
        <fullName evidence="1">Uncharacterized protein</fullName>
    </submittedName>
</protein>
<gene>
    <name evidence="1" type="ORF">RM550_31825</name>
</gene>
<organism evidence="1 2">
    <name type="scientific">Streptomyces mooreae</name>
    <dbReference type="NCBI Taxonomy" id="3075523"/>
    <lineage>
        <taxon>Bacteria</taxon>
        <taxon>Bacillati</taxon>
        <taxon>Actinomycetota</taxon>
        <taxon>Actinomycetes</taxon>
        <taxon>Kitasatosporales</taxon>
        <taxon>Streptomycetaceae</taxon>
        <taxon>Streptomyces</taxon>
    </lineage>
</organism>
<accession>A0ABU2TH84</accession>
<evidence type="ECO:0000313" key="2">
    <source>
        <dbReference type="Proteomes" id="UP001180551"/>
    </source>
</evidence>
<comment type="caution">
    <text evidence="1">The sequence shown here is derived from an EMBL/GenBank/DDBJ whole genome shotgun (WGS) entry which is preliminary data.</text>
</comment>
<sequence>MNAAQQHLLDTYRAARRGEAAPPAPDTHTVRTAREIQQWRRFQAVVTDPGSRLRGRVRRGGLPGLTAWLRRLTPRPGPRTPRTP</sequence>
<name>A0ABU2TH84_9ACTN</name>
<dbReference type="EMBL" id="JAVRFE010000060">
    <property type="protein sequence ID" value="MDT0460260.1"/>
    <property type="molecule type" value="Genomic_DNA"/>
</dbReference>